<dbReference type="PROSITE" id="PS50405">
    <property type="entry name" value="GST_CTER"/>
    <property type="match status" value="1"/>
</dbReference>
<dbReference type="Gene3D" id="3.40.30.10">
    <property type="entry name" value="Glutaredoxin"/>
    <property type="match status" value="1"/>
</dbReference>
<feature type="domain" description="GST C-terminal" evidence="2">
    <location>
        <begin position="89"/>
        <end position="205"/>
    </location>
</feature>
<dbReference type="Pfam" id="PF13409">
    <property type="entry name" value="GST_N_2"/>
    <property type="match status" value="1"/>
</dbReference>
<evidence type="ECO:0000313" key="4">
    <source>
        <dbReference type="Proteomes" id="UP000326202"/>
    </source>
</evidence>
<dbReference type="InterPro" id="IPR036249">
    <property type="entry name" value="Thioredoxin-like_sf"/>
</dbReference>
<dbReference type="InterPro" id="IPR004046">
    <property type="entry name" value="GST_C"/>
</dbReference>
<dbReference type="PROSITE" id="PS50404">
    <property type="entry name" value="GST_NTER"/>
    <property type="match status" value="1"/>
</dbReference>
<keyword evidence="4" id="KW-1185">Reference proteome</keyword>
<protein>
    <submittedName>
        <fullName evidence="3">Thiol:disulfide oxidoreductase</fullName>
    </submittedName>
</protein>
<sequence>MIELYTAATTNGQRASIILEECAIPYRAHKVDLQQGEQRSAAFLALNPRGQVPVLVDPQGPGGKPLTIAQSGAIVLHCAITSGKFLPADPARRPLVLQAFMAAMSDCSPWSGALFVTEERVPDRSAKNADFIRNTLLLHFKEADRLLGLNDYLAGEVSIADFALYPTYNYRAPLLHEGGKLPNLKRWAAAMAARPALQRGMRVPA</sequence>
<dbReference type="PANTHER" id="PTHR44051">
    <property type="entry name" value="GLUTATHIONE S-TRANSFERASE-RELATED"/>
    <property type="match status" value="1"/>
</dbReference>
<dbReference type="InterPro" id="IPR004045">
    <property type="entry name" value="Glutathione_S-Trfase_N"/>
</dbReference>
<evidence type="ECO:0000259" key="2">
    <source>
        <dbReference type="PROSITE" id="PS50405"/>
    </source>
</evidence>
<dbReference type="EMBL" id="CP042906">
    <property type="protein sequence ID" value="QEX19379.1"/>
    <property type="molecule type" value="Genomic_DNA"/>
</dbReference>
<dbReference type="AlphaFoldDB" id="A0A5J6MPW1"/>
<dbReference type="PANTHER" id="PTHR44051:SF8">
    <property type="entry name" value="GLUTATHIONE S-TRANSFERASE GSTA"/>
    <property type="match status" value="1"/>
</dbReference>
<evidence type="ECO:0000259" key="1">
    <source>
        <dbReference type="PROSITE" id="PS50404"/>
    </source>
</evidence>
<dbReference type="Pfam" id="PF00043">
    <property type="entry name" value="GST_C"/>
    <property type="match status" value="1"/>
</dbReference>
<name>A0A5J6MPW1_9PROT</name>
<dbReference type="SFLD" id="SFLDS00019">
    <property type="entry name" value="Glutathione_Transferase_(cytos"/>
    <property type="match status" value="1"/>
</dbReference>
<dbReference type="InterPro" id="IPR010987">
    <property type="entry name" value="Glutathione-S-Trfase_C-like"/>
</dbReference>
<dbReference type="Gene3D" id="1.20.1050.10">
    <property type="match status" value="1"/>
</dbReference>
<dbReference type="SFLD" id="SFLDG00358">
    <property type="entry name" value="Main_(cytGST)"/>
    <property type="match status" value="1"/>
</dbReference>
<dbReference type="SUPFAM" id="SSF47616">
    <property type="entry name" value="GST C-terminal domain-like"/>
    <property type="match status" value="1"/>
</dbReference>
<dbReference type="KEGG" id="htq:FRZ44_46920"/>
<accession>A0A5J6MPW1</accession>
<dbReference type="Proteomes" id="UP000326202">
    <property type="component" value="Chromosome"/>
</dbReference>
<feature type="domain" description="GST N-terminal" evidence="1">
    <location>
        <begin position="1"/>
        <end position="86"/>
    </location>
</feature>
<dbReference type="CDD" id="cd03048">
    <property type="entry name" value="GST_N_Ure2p_like"/>
    <property type="match status" value="1"/>
</dbReference>
<gene>
    <name evidence="3" type="ORF">FRZ44_46920</name>
</gene>
<dbReference type="SUPFAM" id="SSF52833">
    <property type="entry name" value="Thioredoxin-like"/>
    <property type="match status" value="1"/>
</dbReference>
<evidence type="ECO:0000313" key="3">
    <source>
        <dbReference type="EMBL" id="QEX19379.1"/>
    </source>
</evidence>
<proteinExistence type="predicted"/>
<reference evidence="3 4" key="1">
    <citation type="submission" date="2019-08" db="EMBL/GenBank/DDBJ databases">
        <title>Hyperibacter terrae gen. nov., sp. nov. and Hyperibacter viscosus sp. nov., two new members in the family Rhodospirillaceae isolated from the rhizosphere of Hypericum perforatum.</title>
        <authorList>
            <person name="Noviana Z."/>
        </authorList>
    </citation>
    <scope>NUCLEOTIDE SEQUENCE [LARGE SCALE GENOMIC DNA]</scope>
    <source>
        <strain evidence="3 4">R5913</strain>
    </source>
</reference>
<dbReference type="InterPro" id="IPR040079">
    <property type="entry name" value="Glutathione_S-Trfase"/>
</dbReference>
<organism evidence="3 4">
    <name type="scientific">Hypericibacter terrae</name>
    <dbReference type="NCBI Taxonomy" id="2602015"/>
    <lineage>
        <taxon>Bacteria</taxon>
        <taxon>Pseudomonadati</taxon>
        <taxon>Pseudomonadota</taxon>
        <taxon>Alphaproteobacteria</taxon>
        <taxon>Rhodospirillales</taxon>
        <taxon>Dongiaceae</taxon>
        <taxon>Hypericibacter</taxon>
    </lineage>
</organism>
<dbReference type="InterPro" id="IPR036282">
    <property type="entry name" value="Glutathione-S-Trfase_C_sf"/>
</dbReference>
<dbReference type="RefSeq" id="WP_191908263.1">
    <property type="nucleotide sequence ID" value="NZ_CP042906.1"/>
</dbReference>